<protein>
    <submittedName>
        <fullName evidence="2">Gfo/Idh/MocA family oxidoreductase</fullName>
    </submittedName>
</protein>
<dbReference type="PANTHER" id="PTHR43708">
    <property type="entry name" value="CONSERVED EXPRESSED OXIDOREDUCTASE (EUROFUNG)"/>
    <property type="match status" value="1"/>
</dbReference>
<evidence type="ECO:0000259" key="1">
    <source>
        <dbReference type="Pfam" id="PF01408"/>
    </source>
</evidence>
<organism evidence="2 3">
    <name type="scientific">Natronoglomus mannanivorans</name>
    <dbReference type="NCBI Taxonomy" id="2979990"/>
    <lineage>
        <taxon>Archaea</taxon>
        <taxon>Methanobacteriati</taxon>
        <taxon>Methanobacteriota</taxon>
        <taxon>Stenosarchaea group</taxon>
        <taxon>Halobacteria</taxon>
        <taxon>Halobacteriales</taxon>
        <taxon>Natrialbaceae</taxon>
        <taxon>Natronoglomus</taxon>
    </lineage>
</organism>
<name>A0AAP2YZY6_9EURY</name>
<reference evidence="2" key="1">
    <citation type="submission" date="2022-09" db="EMBL/GenBank/DDBJ databases">
        <title>Enrichment on poylsaccharides allowed isolation of novel metabolic and taxonomic groups of Haloarchaea.</title>
        <authorList>
            <person name="Sorokin D.Y."/>
            <person name="Elcheninov A.G."/>
            <person name="Khizhniak T.V."/>
            <person name="Kolganova T.V."/>
            <person name="Kublanov I.V."/>
        </authorList>
    </citation>
    <scope>NUCLEOTIDE SEQUENCE</scope>
    <source>
        <strain evidence="2">AArc-xg1-1</strain>
    </source>
</reference>
<dbReference type="InterPro" id="IPR000683">
    <property type="entry name" value="Gfo/Idh/MocA-like_OxRdtase_N"/>
</dbReference>
<dbReference type="SUPFAM" id="SSF55347">
    <property type="entry name" value="Glyceraldehyde-3-phosphate dehydrogenase-like, C-terminal domain"/>
    <property type="match status" value="1"/>
</dbReference>
<sequence length="352" mass="37545">MTYRAGIIGTGGVAGMGIYGGSEDDIGADPEDASHAGGYRATDGIELAAIADVDAEALERFGRAWDVPEEHRYRGHEAMLEAEELDVISVCTPSMLHREHVEDAVRLADPEVIWCEKPIACSVADGEAMVETCEDAGVELVINHSLRFQRQTQALRAEIADGLLGEVHSVVAGSSMELLRVGTHVVDLAVYLLEARAASVAGHVTGENEAADHLTDRRVDDAGGGGFVRTDDGTFVTFDGTAPRDATGFHARFTGSDGRLTTDVDGWRYWDGDGTERDPPSGGYADDHEQGFANAAAHAVDLIEGTAENVSPGRQACYTLEILVGFYVSSATGGRVSVPLERPLRDVMITSW</sequence>
<dbReference type="InterPro" id="IPR051317">
    <property type="entry name" value="Gfo/Idh/MocA_oxidoreduct"/>
</dbReference>
<feature type="domain" description="Gfo/Idh/MocA-like oxidoreductase N-terminal" evidence="1">
    <location>
        <begin position="35"/>
        <end position="144"/>
    </location>
</feature>
<dbReference type="GO" id="GO:0000166">
    <property type="term" value="F:nucleotide binding"/>
    <property type="evidence" value="ECO:0007669"/>
    <property type="project" value="InterPro"/>
</dbReference>
<dbReference type="PANTHER" id="PTHR43708:SF8">
    <property type="entry name" value="OXIDOREDUCTASE"/>
    <property type="match status" value="1"/>
</dbReference>
<dbReference type="Pfam" id="PF01408">
    <property type="entry name" value="GFO_IDH_MocA"/>
    <property type="match status" value="1"/>
</dbReference>
<dbReference type="Gene3D" id="3.30.360.10">
    <property type="entry name" value="Dihydrodipicolinate Reductase, domain 2"/>
    <property type="match status" value="1"/>
</dbReference>
<proteinExistence type="predicted"/>
<dbReference type="Gene3D" id="3.40.50.720">
    <property type="entry name" value="NAD(P)-binding Rossmann-like Domain"/>
    <property type="match status" value="1"/>
</dbReference>
<evidence type="ECO:0000313" key="3">
    <source>
        <dbReference type="Proteomes" id="UP001321018"/>
    </source>
</evidence>
<dbReference type="RefSeq" id="WP_338004061.1">
    <property type="nucleotide sequence ID" value="NZ_JAOPKA010000007.1"/>
</dbReference>
<dbReference type="Proteomes" id="UP001321018">
    <property type="component" value="Unassembled WGS sequence"/>
</dbReference>
<dbReference type="InterPro" id="IPR036291">
    <property type="entry name" value="NAD(P)-bd_dom_sf"/>
</dbReference>
<dbReference type="AlphaFoldDB" id="A0AAP2YZY6"/>
<gene>
    <name evidence="2" type="ORF">OB960_12570</name>
</gene>
<dbReference type="SUPFAM" id="SSF51735">
    <property type="entry name" value="NAD(P)-binding Rossmann-fold domains"/>
    <property type="match status" value="1"/>
</dbReference>
<evidence type="ECO:0000313" key="2">
    <source>
        <dbReference type="EMBL" id="MCU4742232.1"/>
    </source>
</evidence>
<dbReference type="EMBL" id="JAOPKA010000007">
    <property type="protein sequence ID" value="MCU4742232.1"/>
    <property type="molecule type" value="Genomic_DNA"/>
</dbReference>
<accession>A0AAP2YZY6</accession>
<comment type="caution">
    <text evidence="2">The sequence shown here is derived from an EMBL/GenBank/DDBJ whole genome shotgun (WGS) entry which is preliminary data.</text>
</comment>